<organism evidence="2 3">
    <name type="scientific">Ditylenchus dipsaci</name>
    <dbReference type="NCBI Taxonomy" id="166011"/>
    <lineage>
        <taxon>Eukaryota</taxon>
        <taxon>Metazoa</taxon>
        <taxon>Ecdysozoa</taxon>
        <taxon>Nematoda</taxon>
        <taxon>Chromadorea</taxon>
        <taxon>Rhabditida</taxon>
        <taxon>Tylenchina</taxon>
        <taxon>Tylenchomorpha</taxon>
        <taxon>Sphaerularioidea</taxon>
        <taxon>Anguinidae</taxon>
        <taxon>Anguininae</taxon>
        <taxon>Ditylenchus</taxon>
    </lineage>
</organism>
<evidence type="ECO:0000313" key="2">
    <source>
        <dbReference type="Proteomes" id="UP000887574"/>
    </source>
</evidence>
<dbReference type="Proteomes" id="UP000887574">
    <property type="component" value="Unplaced"/>
</dbReference>
<name>A0A915D6K4_9BILA</name>
<accession>A0A915D6K4</accession>
<proteinExistence type="predicted"/>
<protein>
    <submittedName>
        <fullName evidence="3">Uncharacterized protein</fullName>
    </submittedName>
</protein>
<dbReference type="AlphaFoldDB" id="A0A915D6K4"/>
<feature type="region of interest" description="Disordered" evidence="1">
    <location>
        <begin position="1"/>
        <end position="46"/>
    </location>
</feature>
<evidence type="ECO:0000256" key="1">
    <source>
        <dbReference type="SAM" id="MobiDB-lite"/>
    </source>
</evidence>
<sequence>MMNLLLNAANSSTSSTPSASNVFGSSNNSSQQQQSDQESNGNVFQQLFSGSSGSFWQYDFSTDPRHCCPFQLASENAKN</sequence>
<evidence type="ECO:0000313" key="3">
    <source>
        <dbReference type="WBParaSite" id="jg16272"/>
    </source>
</evidence>
<keyword evidence="2" id="KW-1185">Reference proteome</keyword>
<dbReference type="WBParaSite" id="jg16272">
    <property type="protein sequence ID" value="jg16272"/>
    <property type="gene ID" value="jg16272"/>
</dbReference>
<reference evidence="3" key="1">
    <citation type="submission" date="2022-11" db="UniProtKB">
        <authorList>
            <consortium name="WormBaseParasite"/>
        </authorList>
    </citation>
    <scope>IDENTIFICATION</scope>
</reference>